<protein>
    <recommendedName>
        <fullName evidence="5">Transposase</fullName>
    </recommendedName>
</protein>
<name>A0A090EB28_MESPL</name>
<evidence type="ECO:0000313" key="1">
    <source>
        <dbReference type="EMBL" id="CDX24925.1"/>
    </source>
</evidence>
<evidence type="ECO:0008006" key="5">
    <source>
        <dbReference type="Google" id="ProtNLM"/>
    </source>
</evidence>
<evidence type="ECO:0000313" key="3">
    <source>
        <dbReference type="Proteomes" id="UP000045285"/>
    </source>
</evidence>
<dbReference type="GO" id="GO:0006313">
    <property type="term" value="P:DNA transposition"/>
    <property type="evidence" value="ECO:0007669"/>
    <property type="project" value="InterPro"/>
</dbReference>
<dbReference type="PANTHER" id="PTHR47515">
    <property type="entry name" value="LOW CALCIUM RESPONSE LOCUS PROTEIN T"/>
    <property type="match status" value="1"/>
</dbReference>
<dbReference type="Proteomes" id="UP000046122">
    <property type="component" value="Unassembled WGS sequence"/>
</dbReference>
<gene>
    <name evidence="1" type="ORF">MPL3356_490014</name>
    <name evidence="2" type="ORF">MPL3365_660003</name>
</gene>
<accession>A0A090EB28</accession>
<dbReference type="GO" id="GO:0003677">
    <property type="term" value="F:DNA binding"/>
    <property type="evidence" value="ECO:0007669"/>
    <property type="project" value="InterPro"/>
</dbReference>
<evidence type="ECO:0000313" key="4">
    <source>
        <dbReference type="Proteomes" id="UP000046122"/>
    </source>
</evidence>
<sequence length="164" mass="18669">MSDATFYKWRSKYGGMDVSEAKRLKSLEEENGKAEAPAGRRHARRLDLARDARKKLLTPGSRRNAVSWAMEEKGYSQRRACGLVGIDPRVYRYRSTRPDDAELRGRLKELASQPRRFGYRRLQILLRREGLEVTGRSFIASAARNGSPFANVAAASGPWGRERR</sequence>
<evidence type="ECO:0000313" key="2">
    <source>
        <dbReference type="EMBL" id="CDX61631.1"/>
    </source>
</evidence>
<dbReference type="Pfam" id="PF01527">
    <property type="entry name" value="HTH_Tnp_1"/>
    <property type="match status" value="1"/>
</dbReference>
<dbReference type="InterPro" id="IPR002514">
    <property type="entry name" value="Transposase_8"/>
</dbReference>
<proteinExistence type="predicted"/>
<reference evidence="1 4" key="2">
    <citation type="submission" date="2014-08" db="EMBL/GenBank/DDBJ databases">
        <authorList>
            <person name="Moulin Lionel"/>
        </authorList>
    </citation>
    <scope>NUCLEOTIDE SEQUENCE [LARGE SCALE GENOMIC DNA]</scope>
</reference>
<dbReference type="EMBL" id="CCMZ01000044">
    <property type="protein sequence ID" value="CDX24925.1"/>
    <property type="molecule type" value="Genomic_DNA"/>
</dbReference>
<dbReference type="GO" id="GO:0004803">
    <property type="term" value="F:transposase activity"/>
    <property type="evidence" value="ECO:0007669"/>
    <property type="project" value="InterPro"/>
</dbReference>
<keyword evidence="3" id="KW-1185">Reference proteome</keyword>
<organism evidence="1 3">
    <name type="scientific">Mesorhizobium plurifarium</name>
    <dbReference type="NCBI Taxonomy" id="69974"/>
    <lineage>
        <taxon>Bacteria</taxon>
        <taxon>Pseudomonadati</taxon>
        <taxon>Pseudomonadota</taxon>
        <taxon>Alphaproteobacteria</taxon>
        <taxon>Hyphomicrobiales</taxon>
        <taxon>Phyllobacteriaceae</taxon>
        <taxon>Mesorhizobium</taxon>
    </lineage>
</organism>
<dbReference type="Proteomes" id="UP000045285">
    <property type="component" value="Unassembled WGS sequence"/>
</dbReference>
<dbReference type="AlphaFoldDB" id="A0A090EB28"/>
<dbReference type="PANTHER" id="PTHR47515:SF1">
    <property type="entry name" value="BLR2054 PROTEIN"/>
    <property type="match status" value="1"/>
</dbReference>
<dbReference type="EMBL" id="CCNE01000063">
    <property type="protein sequence ID" value="CDX61631.1"/>
    <property type="molecule type" value="Genomic_DNA"/>
</dbReference>
<reference evidence="3" key="1">
    <citation type="submission" date="2014-08" db="EMBL/GenBank/DDBJ databases">
        <authorList>
            <person name="Moulin L."/>
        </authorList>
    </citation>
    <scope>NUCLEOTIDE SEQUENCE [LARGE SCALE GENOMIC DNA]</scope>
</reference>